<evidence type="ECO:0000256" key="7">
    <source>
        <dbReference type="ARBA" id="ARBA00023180"/>
    </source>
</evidence>
<keyword evidence="2" id="KW-1003">Cell membrane</keyword>
<keyword evidence="5 8" id="KW-0472">Membrane</keyword>
<evidence type="ECO:0000256" key="6">
    <source>
        <dbReference type="ARBA" id="ARBA00023170"/>
    </source>
</evidence>
<dbReference type="SUPFAM" id="SSF53850">
    <property type="entry name" value="Periplasmic binding protein-like II"/>
    <property type="match status" value="1"/>
</dbReference>
<evidence type="ECO:0000256" key="3">
    <source>
        <dbReference type="ARBA" id="ARBA00022692"/>
    </source>
</evidence>
<feature type="transmembrane region" description="Helical" evidence="8">
    <location>
        <begin position="70"/>
        <end position="94"/>
    </location>
</feature>
<keyword evidence="7" id="KW-0325">Glycoprotein</keyword>
<dbReference type="STRING" id="568069.A0A1J1I6B3"/>
<name>A0A1J1I6B3_9DIPT</name>
<evidence type="ECO:0000256" key="1">
    <source>
        <dbReference type="ARBA" id="ARBA00004651"/>
    </source>
</evidence>
<organism evidence="9 10">
    <name type="scientific">Clunio marinus</name>
    <dbReference type="NCBI Taxonomy" id="568069"/>
    <lineage>
        <taxon>Eukaryota</taxon>
        <taxon>Metazoa</taxon>
        <taxon>Ecdysozoa</taxon>
        <taxon>Arthropoda</taxon>
        <taxon>Hexapoda</taxon>
        <taxon>Insecta</taxon>
        <taxon>Pterygota</taxon>
        <taxon>Neoptera</taxon>
        <taxon>Endopterygota</taxon>
        <taxon>Diptera</taxon>
        <taxon>Nematocera</taxon>
        <taxon>Chironomoidea</taxon>
        <taxon>Chironomidae</taxon>
        <taxon>Clunio</taxon>
    </lineage>
</organism>
<keyword evidence="10" id="KW-1185">Reference proteome</keyword>
<feature type="transmembrane region" description="Helical" evidence="8">
    <location>
        <begin position="45"/>
        <end position="64"/>
    </location>
</feature>
<dbReference type="AlphaFoldDB" id="A0A1J1I6B3"/>
<evidence type="ECO:0000256" key="2">
    <source>
        <dbReference type="ARBA" id="ARBA00022475"/>
    </source>
</evidence>
<comment type="subcellular location">
    <subcellularLocation>
        <location evidence="1">Cell membrane</location>
        <topology evidence="1">Multi-pass membrane protein</topology>
    </subcellularLocation>
</comment>
<dbReference type="OrthoDB" id="8195814at2759"/>
<evidence type="ECO:0000313" key="9">
    <source>
        <dbReference type="EMBL" id="CRK95266.1"/>
    </source>
</evidence>
<accession>A0A1J1I6B3</accession>
<keyword evidence="3 8" id="KW-0812">Transmembrane</keyword>
<dbReference type="EMBL" id="CVRI01000041">
    <property type="protein sequence ID" value="CRK95266.1"/>
    <property type="molecule type" value="Genomic_DNA"/>
</dbReference>
<dbReference type="InterPro" id="IPR052192">
    <property type="entry name" value="Insect_Ionotropic_Sensory_Rcpt"/>
</dbReference>
<keyword evidence="4 8" id="KW-1133">Transmembrane helix</keyword>
<dbReference type="PANTHER" id="PTHR42643:SF31">
    <property type="entry name" value="IONOTROPIC RECEPTOR 68B-RELATED"/>
    <property type="match status" value="1"/>
</dbReference>
<protein>
    <submittedName>
        <fullName evidence="9">CLUMA_CG008909, isoform A</fullName>
    </submittedName>
</protein>
<reference evidence="9 10" key="1">
    <citation type="submission" date="2015-04" db="EMBL/GenBank/DDBJ databases">
        <authorList>
            <person name="Syromyatnikov M.Y."/>
            <person name="Popov V.N."/>
        </authorList>
    </citation>
    <scope>NUCLEOTIDE SEQUENCE [LARGE SCALE GENOMIC DNA]</scope>
</reference>
<dbReference type="PANTHER" id="PTHR42643">
    <property type="entry name" value="IONOTROPIC RECEPTOR 20A-RELATED"/>
    <property type="match status" value="1"/>
</dbReference>
<dbReference type="GO" id="GO:0005886">
    <property type="term" value="C:plasma membrane"/>
    <property type="evidence" value="ECO:0007669"/>
    <property type="project" value="UniProtKB-SubCell"/>
</dbReference>
<proteinExistence type="predicted"/>
<dbReference type="Proteomes" id="UP000183832">
    <property type="component" value="Unassembled WGS sequence"/>
</dbReference>
<gene>
    <name evidence="9" type="primary">putative AGAP000293-PA</name>
    <name evidence="9" type="ORF">CLUMA_CG008909</name>
</gene>
<evidence type="ECO:0000313" key="10">
    <source>
        <dbReference type="Proteomes" id="UP000183832"/>
    </source>
</evidence>
<evidence type="ECO:0000256" key="4">
    <source>
        <dbReference type="ARBA" id="ARBA00022989"/>
    </source>
</evidence>
<keyword evidence="6" id="KW-0675">Receptor</keyword>
<evidence type="ECO:0000256" key="8">
    <source>
        <dbReference type="SAM" id="Phobius"/>
    </source>
</evidence>
<sequence>MCKQLTKETLIFYVFLDQPGTFLEKSQRKFFYRKLCRKIKDDKSIAFRIIAIMLGASSVFGISTSHHERVFVSFCLLWSLILCGAFQGSLYNVYTTPKSYPNIDTLDDLYKSKLDVHVRHPGLLTDIFGDAPFGTTIGNLRTRRLKTTSDDFLNERIVSRGDVAGLTRFSNYDYDNKNLEPREDGASNLHVVAECPRSYTLAFLFRKRSIYINTVNWHINMFLQSGLTVKWQMESKHYFKLEAALKHHYTMMETKVKINLQHLEMAFVGLMLGHINEIYENINKLLIVIVNLDRSTTLVQEQKLLNFRNRFKVSISVYLKHYEPFSFSTIIAKYQVLLNDFLTFKGQKHKQKIEEVLLT</sequence>
<evidence type="ECO:0000256" key="5">
    <source>
        <dbReference type="ARBA" id="ARBA00023136"/>
    </source>
</evidence>